<evidence type="ECO:0000256" key="1">
    <source>
        <dbReference type="SAM" id="SignalP"/>
    </source>
</evidence>
<feature type="signal peptide" evidence="1">
    <location>
        <begin position="1"/>
        <end position="28"/>
    </location>
</feature>
<name>A0A2M4D548_ANODA</name>
<evidence type="ECO:0000313" key="2">
    <source>
        <dbReference type="EMBL" id="MBW72669.1"/>
    </source>
</evidence>
<reference evidence="2" key="1">
    <citation type="submission" date="2018-01" db="EMBL/GenBank/DDBJ databases">
        <title>An insight into the sialome of Amazonian anophelines.</title>
        <authorList>
            <person name="Ribeiro J.M."/>
            <person name="Scarpassa V."/>
            <person name="Calvo E."/>
        </authorList>
    </citation>
    <scope>NUCLEOTIDE SEQUENCE</scope>
</reference>
<dbReference type="EMBL" id="GGFL01008491">
    <property type="protein sequence ID" value="MBW72669.1"/>
    <property type="molecule type" value="Transcribed_RNA"/>
</dbReference>
<protein>
    <submittedName>
        <fullName evidence="2">Putative secreted protein</fullName>
    </submittedName>
</protein>
<sequence>MLQYAPCAYCSKLLLFCFCISAATPITAQREHLMTKCSREGTSHLKTSPPNVDRIAAEDEIVKKLNRKKGRKYANSTDVIA</sequence>
<proteinExistence type="predicted"/>
<keyword evidence="1" id="KW-0732">Signal</keyword>
<organism evidence="2">
    <name type="scientific">Anopheles darlingi</name>
    <name type="common">Mosquito</name>
    <dbReference type="NCBI Taxonomy" id="43151"/>
    <lineage>
        <taxon>Eukaryota</taxon>
        <taxon>Metazoa</taxon>
        <taxon>Ecdysozoa</taxon>
        <taxon>Arthropoda</taxon>
        <taxon>Hexapoda</taxon>
        <taxon>Insecta</taxon>
        <taxon>Pterygota</taxon>
        <taxon>Neoptera</taxon>
        <taxon>Endopterygota</taxon>
        <taxon>Diptera</taxon>
        <taxon>Nematocera</taxon>
        <taxon>Culicoidea</taxon>
        <taxon>Culicidae</taxon>
        <taxon>Anophelinae</taxon>
        <taxon>Anopheles</taxon>
    </lineage>
</organism>
<dbReference type="AlphaFoldDB" id="A0A2M4D548"/>
<accession>A0A2M4D548</accession>
<feature type="chain" id="PRO_5014888977" evidence="1">
    <location>
        <begin position="29"/>
        <end position="81"/>
    </location>
</feature>